<gene>
    <name evidence="1" type="ORF">NEUTE1DRAFT_117257</name>
</gene>
<reference evidence="2" key="1">
    <citation type="journal article" date="2011" name="Genetics">
        <title>Massive changes in genome architecture accompany the transition to self-fertility in the filamentous fungus Neurospora tetrasperma.</title>
        <authorList>
            <person name="Ellison C.E."/>
            <person name="Stajich J.E."/>
            <person name="Jacobson D.J."/>
            <person name="Natvig D.O."/>
            <person name="Lapidus A."/>
            <person name="Foster B."/>
            <person name="Aerts A."/>
            <person name="Riley R."/>
            <person name="Lindquist E.A."/>
            <person name="Grigoriev I.V."/>
            <person name="Taylor J.W."/>
        </authorList>
    </citation>
    <scope>NUCLEOTIDE SEQUENCE [LARGE SCALE GENOMIC DNA]</scope>
    <source>
        <strain evidence="2">FGSC 2508 / P0657</strain>
    </source>
</reference>
<accession>F8MPC1</accession>
<organism evidence="1 2">
    <name type="scientific">Neurospora tetrasperma (strain FGSC 2508 / ATCC MYA-4615 / P0657)</name>
    <dbReference type="NCBI Taxonomy" id="510951"/>
    <lineage>
        <taxon>Eukaryota</taxon>
        <taxon>Fungi</taxon>
        <taxon>Dikarya</taxon>
        <taxon>Ascomycota</taxon>
        <taxon>Pezizomycotina</taxon>
        <taxon>Sordariomycetes</taxon>
        <taxon>Sordariomycetidae</taxon>
        <taxon>Sordariales</taxon>
        <taxon>Sordariaceae</taxon>
        <taxon>Neurospora</taxon>
    </lineage>
</organism>
<name>F8MPC1_NEUT8</name>
<protein>
    <submittedName>
        <fullName evidence="1">Uncharacterized protein</fullName>
    </submittedName>
</protein>
<dbReference type="HOGENOM" id="CLU_2886349_0_0_1"/>
<dbReference type="VEuPathDB" id="FungiDB:NEUTE1DRAFT_117257"/>
<dbReference type="Proteomes" id="UP000008065">
    <property type="component" value="Unassembled WGS sequence"/>
</dbReference>
<evidence type="ECO:0000313" key="2">
    <source>
        <dbReference type="Proteomes" id="UP000008065"/>
    </source>
</evidence>
<sequence>MAHCLTTQAEILVWMRKGIKDVMARHRTETAQADGLIIIMVEFPGLMGIRYCGQVLEWKSGNE</sequence>
<dbReference type="AlphaFoldDB" id="F8MPC1"/>
<keyword evidence="2" id="KW-1185">Reference proteome</keyword>
<proteinExistence type="predicted"/>
<dbReference type="GeneID" id="20823249"/>
<dbReference type="RefSeq" id="XP_009851899.1">
    <property type="nucleotide sequence ID" value="XM_009853597.1"/>
</dbReference>
<dbReference type="EMBL" id="GL891305">
    <property type="protein sequence ID" value="EGO56286.1"/>
    <property type="molecule type" value="Genomic_DNA"/>
</dbReference>
<dbReference type="KEGG" id="nte:NEUTE1DRAFT117257"/>
<evidence type="ECO:0000313" key="1">
    <source>
        <dbReference type="EMBL" id="EGO56286.1"/>
    </source>
</evidence>